<evidence type="ECO:0000313" key="8">
    <source>
        <dbReference type="Proteomes" id="UP000276133"/>
    </source>
</evidence>
<dbReference type="SMART" id="SM00509">
    <property type="entry name" value="TFS2N"/>
    <property type="match status" value="1"/>
</dbReference>
<protein>
    <submittedName>
        <fullName evidence="6">Transcription elongation factor S-II-like</fullName>
    </submittedName>
</protein>
<keyword evidence="6" id="KW-0648">Protein biosynthesis</keyword>
<comment type="subcellular location">
    <subcellularLocation>
        <location evidence="1 3">Nucleus</location>
    </subcellularLocation>
</comment>
<dbReference type="Gene3D" id="1.20.930.10">
    <property type="entry name" value="Conserved domain common to transcription factors TFIIS, elongin A, CRSP70"/>
    <property type="match status" value="1"/>
</dbReference>
<dbReference type="InterPro" id="IPR003617">
    <property type="entry name" value="TFIIS/CRSP70_N_sub"/>
</dbReference>
<sequence>MSVSTEEDVMRIKKRLEKMMKSNDIDVKVSMDMLNTLKKLQIDFQILKATGIGVVLNNLRKSCNSEELGSLAKNLLKNWKKLVAVETAPADNSPNSNSNDSPTQSSRSPSTPSTTNGNGL</sequence>
<feature type="region of interest" description="Disordered" evidence="4">
    <location>
        <begin position="87"/>
        <end position="120"/>
    </location>
</feature>
<dbReference type="GO" id="GO:0005634">
    <property type="term" value="C:nucleus"/>
    <property type="evidence" value="ECO:0007669"/>
    <property type="project" value="UniProtKB-SubCell"/>
</dbReference>
<keyword evidence="6" id="KW-0251">Elongation factor</keyword>
<feature type="domain" description="TFIIS N-terminal" evidence="5">
    <location>
        <begin position="7"/>
        <end position="86"/>
    </location>
</feature>
<evidence type="ECO:0000313" key="6">
    <source>
        <dbReference type="EMBL" id="RMZ96449.1"/>
    </source>
</evidence>
<dbReference type="EMBL" id="REGN01003663">
    <property type="protein sequence ID" value="RNA21440.1"/>
    <property type="molecule type" value="Genomic_DNA"/>
</dbReference>
<feature type="non-terminal residue" evidence="6">
    <location>
        <position position="120"/>
    </location>
</feature>
<dbReference type="SUPFAM" id="SSF47676">
    <property type="entry name" value="Conserved domain common to transcription factors TFIIS, elongin A, CRSP70"/>
    <property type="match status" value="1"/>
</dbReference>
<dbReference type="AlphaFoldDB" id="A0A3M7PBU9"/>
<dbReference type="EMBL" id="REGN01012183">
    <property type="protein sequence ID" value="RMZ96449.1"/>
    <property type="molecule type" value="Genomic_DNA"/>
</dbReference>
<evidence type="ECO:0000259" key="5">
    <source>
        <dbReference type="PROSITE" id="PS51319"/>
    </source>
</evidence>
<dbReference type="Proteomes" id="UP000276133">
    <property type="component" value="Unassembled WGS sequence"/>
</dbReference>
<dbReference type="OrthoDB" id="44867at2759"/>
<proteinExistence type="predicted"/>
<organism evidence="6 8">
    <name type="scientific">Brachionus plicatilis</name>
    <name type="common">Marine rotifer</name>
    <name type="synonym">Brachionus muelleri</name>
    <dbReference type="NCBI Taxonomy" id="10195"/>
    <lineage>
        <taxon>Eukaryota</taxon>
        <taxon>Metazoa</taxon>
        <taxon>Spiralia</taxon>
        <taxon>Gnathifera</taxon>
        <taxon>Rotifera</taxon>
        <taxon>Eurotatoria</taxon>
        <taxon>Monogononta</taxon>
        <taxon>Pseudotrocha</taxon>
        <taxon>Ploima</taxon>
        <taxon>Brachionidae</taxon>
        <taxon>Brachionus</taxon>
    </lineage>
</organism>
<gene>
    <name evidence="6" type="ORF">BpHYR1_030580</name>
    <name evidence="7" type="ORF">BpHYR1_037471</name>
</gene>
<evidence type="ECO:0000313" key="7">
    <source>
        <dbReference type="EMBL" id="RNA21440.1"/>
    </source>
</evidence>
<keyword evidence="8" id="KW-1185">Reference proteome</keyword>
<reference evidence="6 8" key="1">
    <citation type="journal article" date="2018" name="Sci. Rep.">
        <title>Genomic signatures of local adaptation to the degree of environmental predictability in rotifers.</title>
        <authorList>
            <person name="Franch-Gras L."/>
            <person name="Hahn C."/>
            <person name="Garcia-Roger E.M."/>
            <person name="Carmona M.J."/>
            <person name="Serra M."/>
            <person name="Gomez A."/>
        </authorList>
    </citation>
    <scope>NUCLEOTIDE SEQUENCE [LARGE SCALE GENOMIC DNA]</scope>
    <source>
        <strain evidence="6">HYR1</strain>
    </source>
</reference>
<accession>A0A3M7PBU9</accession>
<keyword evidence="2 3" id="KW-0539">Nucleus</keyword>
<dbReference type="Pfam" id="PF08711">
    <property type="entry name" value="Med26"/>
    <property type="match status" value="1"/>
</dbReference>
<dbReference type="PROSITE" id="PS51319">
    <property type="entry name" value="TFIIS_N"/>
    <property type="match status" value="1"/>
</dbReference>
<dbReference type="PANTHER" id="PTHR46554">
    <property type="entry name" value="MEDIATOR OF RNA POLYMERASE II TRANSCRIPTION SUBUNIT 26A-RELATED"/>
    <property type="match status" value="1"/>
</dbReference>
<dbReference type="STRING" id="10195.A0A3M7PBU9"/>
<dbReference type="CDD" id="cd00183">
    <property type="entry name" value="TFIIS_I"/>
    <property type="match status" value="1"/>
</dbReference>
<comment type="caution">
    <text evidence="6">The sequence shown here is derived from an EMBL/GenBank/DDBJ whole genome shotgun (WGS) entry which is preliminary data.</text>
</comment>
<evidence type="ECO:0000256" key="1">
    <source>
        <dbReference type="ARBA" id="ARBA00004123"/>
    </source>
</evidence>
<evidence type="ECO:0000256" key="3">
    <source>
        <dbReference type="PROSITE-ProRule" id="PRU00649"/>
    </source>
</evidence>
<evidence type="ECO:0000256" key="4">
    <source>
        <dbReference type="SAM" id="MobiDB-lite"/>
    </source>
</evidence>
<dbReference type="PANTHER" id="PTHR46554:SF2">
    <property type="entry name" value="TFIIS N-TERMINAL DOMAIN-CONTAINING PROTEIN"/>
    <property type="match status" value="1"/>
</dbReference>
<name>A0A3M7PBU9_BRAPC</name>
<evidence type="ECO:0000256" key="2">
    <source>
        <dbReference type="ARBA" id="ARBA00023242"/>
    </source>
</evidence>
<dbReference type="InterPro" id="IPR035441">
    <property type="entry name" value="TFIIS/LEDGF_dom_sf"/>
</dbReference>
<dbReference type="GO" id="GO:0003746">
    <property type="term" value="F:translation elongation factor activity"/>
    <property type="evidence" value="ECO:0007669"/>
    <property type="project" value="UniProtKB-KW"/>
</dbReference>
<dbReference type="InterPro" id="IPR017923">
    <property type="entry name" value="TFIIS_N"/>
</dbReference>